<evidence type="ECO:0000313" key="2">
    <source>
        <dbReference type="Proteomes" id="UP000324222"/>
    </source>
</evidence>
<reference evidence="1 2" key="1">
    <citation type="submission" date="2019-05" db="EMBL/GenBank/DDBJ databases">
        <title>Another draft genome of Portunus trituberculatus and its Hox gene families provides insights of decapod evolution.</title>
        <authorList>
            <person name="Jeong J.-H."/>
            <person name="Song I."/>
            <person name="Kim S."/>
            <person name="Choi T."/>
            <person name="Kim D."/>
            <person name="Ryu S."/>
            <person name="Kim W."/>
        </authorList>
    </citation>
    <scope>NUCLEOTIDE SEQUENCE [LARGE SCALE GENOMIC DNA]</scope>
    <source>
        <tissue evidence="1">Muscle</tissue>
    </source>
</reference>
<evidence type="ECO:0000313" key="1">
    <source>
        <dbReference type="EMBL" id="MPC10210.1"/>
    </source>
</evidence>
<dbReference type="Proteomes" id="UP000324222">
    <property type="component" value="Unassembled WGS sequence"/>
</dbReference>
<keyword evidence="2" id="KW-1185">Reference proteome</keyword>
<gene>
    <name evidence="1" type="ORF">E2C01_002841</name>
</gene>
<comment type="caution">
    <text evidence="1">The sequence shown here is derived from an EMBL/GenBank/DDBJ whole genome shotgun (WGS) entry which is preliminary data.</text>
</comment>
<dbReference type="AlphaFoldDB" id="A0A5B7CLC6"/>
<sequence length="67" mass="6867">MYEYANTLEHCPSITHYTGKLEGTLLVASVSSSDSRMGAMASGKVALASGTTTLLISAGVDTSLGNK</sequence>
<dbReference type="EMBL" id="VSRR010000106">
    <property type="protein sequence ID" value="MPC10210.1"/>
    <property type="molecule type" value="Genomic_DNA"/>
</dbReference>
<protein>
    <submittedName>
        <fullName evidence="1">Uncharacterized protein</fullName>
    </submittedName>
</protein>
<name>A0A5B7CLC6_PORTR</name>
<organism evidence="1 2">
    <name type="scientific">Portunus trituberculatus</name>
    <name type="common">Swimming crab</name>
    <name type="synonym">Neptunus trituberculatus</name>
    <dbReference type="NCBI Taxonomy" id="210409"/>
    <lineage>
        <taxon>Eukaryota</taxon>
        <taxon>Metazoa</taxon>
        <taxon>Ecdysozoa</taxon>
        <taxon>Arthropoda</taxon>
        <taxon>Crustacea</taxon>
        <taxon>Multicrustacea</taxon>
        <taxon>Malacostraca</taxon>
        <taxon>Eumalacostraca</taxon>
        <taxon>Eucarida</taxon>
        <taxon>Decapoda</taxon>
        <taxon>Pleocyemata</taxon>
        <taxon>Brachyura</taxon>
        <taxon>Eubrachyura</taxon>
        <taxon>Portunoidea</taxon>
        <taxon>Portunidae</taxon>
        <taxon>Portuninae</taxon>
        <taxon>Portunus</taxon>
    </lineage>
</organism>
<proteinExistence type="predicted"/>
<accession>A0A5B7CLC6</accession>